<comment type="caution">
    <text evidence="3">The sequence shown here is derived from an EMBL/GenBank/DDBJ whole genome shotgun (WGS) entry which is preliminary data.</text>
</comment>
<dbReference type="Pfam" id="PF12099">
    <property type="entry name" value="DUF3575"/>
    <property type="match status" value="1"/>
</dbReference>
<dbReference type="InterPro" id="IPR021958">
    <property type="entry name" value="DUF3575"/>
</dbReference>
<feature type="compositionally biased region" description="Basic and acidic residues" evidence="2">
    <location>
        <begin position="308"/>
        <end position="386"/>
    </location>
</feature>
<gene>
    <name evidence="3" type="ORF">IAC08_09310</name>
</gene>
<evidence type="ECO:0000313" key="3">
    <source>
        <dbReference type="EMBL" id="MBO8456579.1"/>
    </source>
</evidence>
<feature type="compositionally biased region" description="Basic and acidic residues" evidence="2">
    <location>
        <begin position="406"/>
        <end position="426"/>
    </location>
</feature>
<feature type="region of interest" description="Disordered" evidence="2">
    <location>
        <begin position="308"/>
        <end position="440"/>
    </location>
</feature>
<dbReference type="AlphaFoldDB" id="A0A9D9HMI6"/>
<sequence length="440" mass="50399">MIENIKKIILMLFLVVLATSMSCISASAQKRQDTELKDDETIPFKDMWSIRTNALEWLLTIPNLGVEFDLSNSIYNRSTLGMNVRYNWNTTHNYTTPMVFNVFELRPEYRYYWRVNDKLSVGKWIREKLFKNKTLNKTWRAYYFGGYANAGTYSFKFGKEGHQGQMYGLGVLAGYTVPLYQYNKSVIDVEFGFSLGIAATSYKAFGHNANGDYYYEITSRSKGFHVVPYPVVSELKVAFVYRMRSVDDKYKKEDQKKIIQRQQEEIDRTARLDSITTAKETLKKLKAEEKAAKQDSLAKVKELKKSGEWVKPEKPSKQSVKEDKALKNKDKALKNKDKALKNKDKALKNKDKTVDKGSKSDSGAETKPVKPKSEKKAKVKSKKAELEALPQNDVEQEVDTPAPTVKESDVHEKTISRSKASKDKSAKSKAGKKSRKEDRK</sequence>
<evidence type="ECO:0000313" key="4">
    <source>
        <dbReference type="Proteomes" id="UP000823617"/>
    </source>
</evidence>
<feature type="coiled-coil region" evidence="1">
    <location>
        <begin position="252"/>
        <end position="295"/>
    </location>
</feature>
<proteinExistence type="predicted"/>
<keyword evidence="1" id="KW-0175">Coiled coil</keyword>
<evidence type="ECO:0000256" key="2">
    <source>
        <dbReference type="SAM" id="MobiDB-lite"/>
    </source>
</evidence>
<organism evidence="3 4">
    <name type="scientific">Candidatus Cryptobacteroides intestinigallinarum</name>
    <dbReference type="NCBI Taxonomy" id="2840767"/>
    <lineage>
        <taxon>Bacteria</taxon>
        <taxon>Pseudomonadati</taxon>
        <taxon>Bacteroidota</taxon>
        <taxon>Bacteroidia</taxon>
        <taxon>Bacteroidales</taxon>
        <taxon>Candidatus Cryptobacteroides</taxon>
    </lineage>
</organism>
<dbReference type="Proteomes" id="UP000823617">
    <property type="component" value="Unassembled WGS sequence"/>
</dbReference>
<reference evidence="3" key="2">
    <citation type="journal article" date="2021" name="PeerJ">
        <title>Extensive microbial diversity within the chicken gut microbiome revealed by metagenomics and culture.</title>
        <authorList>
            <person name="Gilroy R."/>
            <person name="Ravi A."/>
            <person name="Getino M."/>
            <person name="Pursley I."/>
            <person name="Horton D.L."/>
            <person name="Alikhan N.F."/>
            <person name="Baker D."/>
            <person name="Gharbi K."/>
            <person name="Hall N."/>
            <person name="Watson M."/>
            <person name="Adriaenssens E.M."/>
            <person name="Foster-Nyarko E."/>
            <person name="Jarju S."/>
            <person name="Secka A."/>
            <person name="Antonio M."/>
            <person name="Oren A."/>
            <person name="Chaudhuri R.R."/>
            <person name="La Ragione R."/>
            <person name="Hildebrand F."/>
            <person name="Pallen M.J."/>
        </authorList>
    </citation>
    <scope>NUCLEOTIDE SEQUENCE</scope>
    <source>
        <strain evidence="3">B1-3475</strain>
    </source>
</reference>
<accession>A0A9D9HMI6</accession>
<name>A0A9D9HMI6_9BACT</name>
<reference evidence="3" key="1">
    <citation type="submission" date="2020-10" db="EMBL/GenBank/DDBJ databases">
        <authorList>
            <person name="Gilroy R."/>
        </authorList>
    </citation>
    <scope>NUCLEOTIDE SEQUENCE</scope>
    <source>
        <strain evidence="3">B1-3475</strain>
    </source>
</reference>
<dbReference type="PROSITE" id="PS51257">
    <property type="entry name" value="PROKAR_LIPOPROTEIN"/>
    <property type="match status" value="1"/>
</dbReference>
<dbReference type="EMBL" id="JADIMK010000102">
    <property type="protein sequence ID" value="MBO8456579.1"/>
    <property type="molecule type" value="Genomic_DNA"/>
</dbReference>
<protein>
    <submittedName>
        <fullName evidence="3">DUF3575 domain-containing protein</fullName>
    </submittedName>
</protein>
<evidence type="ECO:0000256" key="1">
    <source>
        <dbReference type="SAM" id="Coils"/>
    </source>
</evidence>